<evidence type="ECO:0000313" key="2">
    <source>
        <dbReference type="Proteomes" id="UP000311382"/>
    </source>
</evidence>
<keyword evidence="2" id="KW-1185">Reference proteome</keyword>
<organism evidence="1 2">
    <name type="scientific">Rhodotorula diobovata</name>
    <dbReference type="NCBI Taxonomy" id="5288"/>
    <lineage>
        <taxon>Eukaryota</taxon>
        <taxon>Fungi</taxon>
        <taxon>Dikarya</taxon>
        <taxon>Basidiomycota</taxon>
        <taxon>Pucciniomycotina</taxon>
        <taxon>Microbotryomycetes</taxon>
        <taxon>Sporidiobolales</taxon>
        <taxon>Sporidiobolaceae</taxon>
        <taxon>Rhodotorula</taxon>
    </lineage>
</organism>
<dbReference type="EMBL" id="SOZI01000046">
    <property type="protein sequence ID" value="TNY21336.1"/>
    <property type="molecule type" value="Genomic_DNA"/>
</dbReference>
<evidence type="ECO:0000313" key="1">
    <source>
        <dbReference type="EMBL" id="TNY21336.1"/>
    </source>
</evidence>
<gene>
    <name evidence="1" type="ORF">DMC30DRAFT_207432</name>
</gene>
<accession>A0A5C5FYC3</accession>
<sequence>MFLRSYLGVSYCASLSQLLSELVRGRELSAQLQAPVLARPPVGSGRLAEAGRTTARCRGAADHEVPLALVGPSETAPDQTTLPAPCSPRLPHPACRFSFESPPGTRVGSGDELQRRNSGRLGALARPRATGAVPGVRRCEGAKPRAAFSLSLSRAPLSFSRHHCRAAPPQDHPSTAAFHLSHAFVACPLSLNPAALTTRPAMRALSIATALLSLSATLLRQADALTCPNTAGLFRDAAGTPYCCDGIRLTGTVPPTSCSSYISPDQAVINCRWDVPAGTSLGIGEAGFELAPFFWWMVRVTMGGGKGDDVGTQAGAYGINGEFEAYSDYERPRWVKGAFLVNIQDGQEVDPTSPSVRGVDYGVGGGYTAVADADCVAKRSSLEFSKGDDCRWAVVSGGGAASKWGLRLHPLALAIG</sequence>
<proteinExistence type="predicted"/>
<name>A0A5C5FYC3_9BASI</name>
<dbReference type="Proteomes" id="UP000311382">
    <property type="component" value="Unassembled WGS sequence"/>
</dbReference>
<protein>
    <submittedName>
        <fullName evidence="1">Uncharacterized protein</fullName>
    </submittedName>
</protein>
<dbReference type="AlphaFoldDB" id="A0A5C5FYC3"/>
<comment type="caution">
    <text evidence="1">The sequence shown here is derived from an EMBL/GenBank/DDBJ whole genome shotgun (WGS) entry which is preliminary data.</text>
</comment>
<reference evidence="1 2" key="1">
    <citation type="submission" date="2019-03" db="EMBL/GenBank/DDBJ databases">
        <title>Rhodosporidium diobovatum UCD-FST 08-225 genome sequencing, assembly, and annotation.</title>
        <authorList>
            <person name="Fakankun I.U."/>
            <person name="Fristensky B."/>
            <person name="Levin D.B."/>
        </authorList>
    </citation>
    <scope>NUCLEOTIDE SEQUENCE [LARGE SCALE GENOMIC DNA]</scope>
    <source>
        <strain evidence="1 2">UCD-FST 08-225</strain>
    </source>
</reference>